<reference evidence="2" key="1">
    <citation type="journal article" date="2019" name="Int. J. Syst. Evol. Microbiol.">
        <title>The Global Catalogue of Microorganisms (GCM) 10K type strain sequencing project: providing services to taxonomists for standard genome sequencing and annotation.</title>
        <authorList>
            <consortium name="The Broad Institute Genomics Platform"/>
            <consortium name="The Broad Institute Genome Sequencing Center for Infectious Disease"/>
            <person name="Wu L."/>
            <person name="Ma J."/>
        </authorList>
    </citation>
    <scope>NUCLEOTIDE SEQUENCE [LARGE SCALE GENOMIC DNA]</scope>
    <source>
        <strain evidence="2">XZYJ18</strain>
    </source>
</reference>
<dbReference type="RefSeq" id="WP_378576795.1">
    <property type="nucleotide sequence ID" value="NZ_JBHSFQ010000020.1"/>
</dbReference>
<evidence type="ECO:0000313" key="1">
    <source>
        <dbReference type="EMBL" id="MFC4564030.1"/>
    </source>
</evidence>
<evidence type="ECO:0000313" key="2">
    <source>
        <dbReference type="Proteomes" id="UP001595923"/>
    </source>
</evidence>
<comment type="caution">
    <text evidence="1">The sequence shown here is derived from an EMBL/GenBank/DDBJ whole genome shotgun (WGS) entry which is preliminary data.</text>
</comment>
<dbReference type="Pfam" id="PF05610">
    <property type="entry name" value="DUF779"/>
    <property type="match status" value="1"/>
</dbReference>
<protein>
    <submittedName>
        <fullName evidence="1">DUF779 domain-containing protein</fullName>
    </submittedName>
</protein>
<gene>
    <name evidence="1" type="ORF">ACFO4E_19380</name>
</gene>
<accession>A0ABV9E1G0</accession>
<dbReference type="InterPro" id="IPR008497">
    <property type="entry name" value="DUF779"/>
</dbReference>
<dbReference type="PIRSF" id="PIRSF009151">
    <property type="entry name" value="DUF779"/>
    <property type="match status" value="1"/>
</dbReference>
<proteinExistence type="predicted"/>
<dbReference type="Proteomes" id="UP001595923">
    <property type="component" value="Unassembled WGS sequence"/>
</dbReference>
<keyword evidence="2" id="KW-1185">Reference proteome</keyword>
<sequence length="139" mass="14802">MADPRPGAGRVSTTPAADDLLRRLTGRHGPLMFHQSGGCCDGSSPMCYPAGEFRTGAADVRLGALWIDGLAEPVEMWMSRSQFAYWRHTHLTIDVVPGRGSGFSVEAPEGVRFLIRSRLLTEPELDALAEPPGPAGGGA</sequence>
<organism evidence="1 2">
    <name type="scientific">Nocardiopsis mangrovi</name>
    <dbReference type="NCBI Taxonomy" id="1179818"/>
    <lineage>
        <taxon>Bacteria</taxon>
        <taxon>Bacillati</taxon>
        <taxon>Actinomycetota</taxon>
        <taxon>Actinomycetes</taxon>
        <taxon>Streptosporangiales</taxon>
        <taxon>Nocardiopsidaceae</taxon>
        <taxon>Nocardiopsis</taxon>
    </lineage>
</organism>
<dbReference type="EMBL" id="JBHSFQ010000020">
    <property type="protein sequence ID" value="MFC4564030.1"/>
    <property type="molecule type" value="Genomic_DNA"/>
</dbReference>
<name>A0ABV9E1G0_9ACTN</name>